<dbReference type="RefSeq" id="WP_069988762.1">
    <property type="nucleotide sequence ID" value="NZ_JACOQK010000001.1"/>
</dbReference>
<dbReference type="EMBL" id="JACOQK010000001">
    <property type="protein sequence ID" value="MBC5787070.1"/>
    <property type="molecule type" value="Genomic_DNA"/>
</dbReference>
<proteinExistence type="predicted"/>
<evidence type="ECO:0000256" key="1">
    <source>
        <dbReference type="ARBA" id="ARBA00023125"/>
    </source>
</evidence>
<keyword evidence="4" id="KW-1185">Reference proteome</keyword>
<evidence type="ECO:0000259" key="2">
    <source>
        <dbReference type="PROSITE" id="PS50943"/>
    </source>
</evidence>
<dbReference type="SUPFAM" id="SSF47413">
    <property type="entry name" value="lambda repressor-like DNA-binding domains"/>
    <property type="match status" value="1"/>
</dbReference>
<dbReference type="Pfam" id="PF01381">
    <property type="entry name" value="HTH_3"/>
    <property type="match status" value="1"/>
</dbReference>
<dbReference type="InterPro" id="IPR010982">
    <property type="entry name" value="Lambda_DNA-bd_dom_sf"/>
</dbReference>
<dbReference type="Proteomes" id="UP000649151">
    <property type="component" value="Unassembled WGS sequence"/>
</dbReference>
<protein>
    <submittedName>
        <fullName evidence="3">Helix-turn-helix transcriptional regulator</fullName>
    </submittedName>
</protein>
<reference evidence="3 4" key="1">
    <citation type="submission" date="2020-08" db="EMBL/GenBank/DDBJ databases">
        <title>Genome public.</title>
        <authorList>
            <person name="Liu C."/>
            <person name="Sun Q."/>
        </authorList>
    </citation>
    <scope>NUCLEOTIDE SEQUENCE [LARGE SCALE GENOMIC DNA]</scope>
    <source>
        <strain evidence="3 4">NSJ-27</strain>
    </source>
</reference>
<dbReference type="InterPro" id="IPR001387">
    <property type="entry name" value="Cro/C1-type_HTH"/>
</dbReference>
<name>A0ABR7IPK5_9CLOT</name>
<dbReference type="PROSITE" id="PS50943">
    <property type="entry name" value="HTH_CROC1"/>
    <property type="match status" value="1"/>
</dbReference>
<feature type="domain" description="HTH cro/C1-type" evidence="2">
    <location>
        <begin position="12"/>
        <end position="66"/>
    </location>
</feature>
<keyword evidence="1" id="KW-0238">DNA-binding</keyword>
<dbReference type="Gene3D" id="1.10.260.40">
    <property type="entry name" value="lambda repressor-like DNA-binding domains"/>
    <property type="match status" value="1"/>
</dbReference>
<gene>
    <name evidence="3" type="ORF">H8Z77_03400</name>
</gene>
<sequence length="107" mass="12499">MKLDYHVIGQRIRLKRRELNLTQMKLSELIDVSETYMSEIERGKSKVSLQVISNIARVLHTSLDYLVFGIPEEELKMDMDSLYQDILNLSPEENRSLKAFLTALKQK</sequence>
<comment type="caution">
    <text evidence="3">The sequence shown here is derived from an EMBL/GenBank/DDBJ whole genome shotgun (WGS) entry which is preliminary data.</text>
</comment>
<organism evidence="3 4">
    <name type="scientific">Clostridium facile</name>
    <dbReference type="NCBI Taxonomy" id="2763035"/>
    <lineage>
        <taxon>Bacteria</taxon>
        <taxon>Bacillati</taxon>
        <taxon>Bacillota</taxon>
        <taxon>Clostridia</taxon>
        <taxon>Eubacteriales</taxon>
        <taxon>Clostridiaceae</taxon>
        <taxon>Clostridium</taxon>
    </lineage>
</organism>
<dbReference type="PANTHER" id="PTHR46558">
    <property type="entry name" value="TRACRIPTIONAL REGULATORY PROTEIN-RELATED-RELATED"/>
    <property type="match status" value="1"/>
</dbReference>
<evidence type="ECO:0000313" key="3">
    <source>
        <dbReference type="EMBL" id="MBC5787070.1"/>
    </source>
</evidence>
<dbReference type="PANTHER" id="PTHR46558:SF4">
    <property type="entry name" value="DNA-BIDING PHAGE PROTEIN"/>
    <property type="match status" value="1"/>
</dbReference>
<accession>A0ABR7IPK5</accession>
<dbReference type="CDD" id="cd00093">
    <property type="entry name" value="HTH_XRE"/>
    <property type="match status" value="1"/>
</dbReference>
<dbReference type="SMART" id="SM00530">
    <property type="entry name" value="HTH_XRE"/>
    <property type="match status" value="1"/>
</dbReference>
<evidence type="ECO:0000313" key="4">
    <source>
        <dbReference type="Proteomes" id="UP000649151"/>
    </source>
</evidence>